<comment type="caution">
    <text evidence="2">The sequence shown here is derived from an EMBL/GenBank/DDBJ whole genome shotgun (WGS) entry which is preliminary data.</text>
</comment>
<keyword evidence="1" id="KW-0175">Coiled coil</keyword>
<evidence type="ECO:0000313" key="2">
    <source>
        <dbReference type="EMBL" id="CAB9506072.1"/>
    </source>
</evidence>
<evidence type="ECO:0000313" key="3">
    <source>
        <dbReference type="Proteomes" id="UP001153069"/>
    </source>
</evidence>
<feature type="coiled-coil region" evidence="1">
    <location>
        <begin position="62"/>
        <end position="89"/>
    </location>
</feature>
<dbReference type="Proteomes" id="UP001153069">
    <property type="component" value="Unassembled WGS sequence"/>
</dbReference>
<keyword evidence="3" id="KW-1185">Reference proteome</keyword>
<accession>A0A9N8DN41</accession>
<reference evidence="2" key="1">
    <citation type="submission" date="2020-06" db="EMBL/GenBank/DDBJ databases">
        <authorList>
            <consortium name="Plant Systems Biology data submission"/>
        </authorList>
    </citation>
    <scope>NUCLEOTIDE SEQUENCE</scope>
    <source>
        <strain evidence="2">D6</strain>
    </source>
</reference>
<evidence type="ECO:0000256" key="1">
    <source>
        <dbReference type="SAM" id="Coils"/>
    </source>
</evidence>
<sequence length="182" mass="20783">MTYHNPSSWRPSFVSLAFTTVAATSTYYLYQCVSQYGWEGTLWLIWEGDPYPPLVRDEFHALRDVEASLDGEAKILDRLEEAYQRAQLDSVDGASSATLLEQWNQNLPKRNLDKLMARVNHNLDLFASKVDAVPSNKHADLKPLKKQLSNRIVQLMKRADICVAQYSAGQQQQHEQETQPTD</sequence>
<name>A0A9N8DN41_9STRA</name>
<dbReference type="AlphaFoldDB" id="A0A9N8DN41"/>
<proteinExistence type="predicted"/>
<gene>
    <name evidence="2" type="ORF">SEMRO_253_G099800.1</name>
</gene>
<organism evidence="2 3">
    <name type="scientific">Seminavis robusta</name>
    <dbReference type="NCBI Taxonomy" id="568900"/>
    <lineage>
        <taxon>Eukaryota</taxon>
        <taxon>Sar</taxon>
        <taxon>Stramenopiles</taxon>
        <taxon>Ochrophyta</taxon>
        <taxon>Bacillariophyta</taxon>
        <taxon>Bacillariophyceae</taxon>
        <taxon>Bacillariophycidae</taxon>
        <taxon>Naviculales</taxon>
        <taxon>Naviculaceae</taxon>
        <taxon>Seminavis</taxon>
    </lineage>
</organism>
<dbReference type="OrthoDB" id="47888at2759"/>
<dbReference type="EMBL" id="CAICTM010000252">
    <property type="protein sequence ID" value="CAB9506072.1"/>
    <property type="molecule type" value="Genomic_DNA"/>
</dbReference>
<protein>
    <submittedName>
        <fullName evidence="2">Uncharacterized protein</fullName>
    </submittedName>
</protein>